<evidence type="ECO:0000313" key="2">
    <source>
        <dbReference type="EMBL" id="OAO18076.1"/>
    </source>
</evidence>
<dbReference type="InterPro" id="IPR029063">
    <property type="entry name" value="SAM-dependent_MTases_sf"/>
</dbReference>
<proteinExistence type="predicted"/>
<dbReference type="OrthoDB" id="10341844at2759"/>
<dbReference type="EMBL" id="LXWW01000008">
    <property type="protein sequence ID" value="OAO18076.1"/>
    <property type="molecule type" value="Genomic_DNA"/>
</dbReference>
<feature type="compositionally biased region" description="Basic and acidic residues" evidence="1">
    <location>
        <begin position="47"/>
        <end position="61"/>
    </location>
</feature>
<keyword evidence="3" id="KW-1185">Reference proteome</keyword>
<sequence>MNRSGLTAEEKTKSLLKLFKKKAPQQEGGMQFISPEEGNAILQAEKNATKKRERPTKNTKDQEEEDLHPDWKKGRKDTREISTVLPLGEFAKNKGIRVKGPVITPMMVEFFHDYLEKHPTIKKIAVIGFNSGYTTETFLTARNDITVVAFDPLHYPYVGICMNQITERYHNRFMLMGGIVKETIELLSSFLGSKRFDMIYIDSGSYPTTARDDLSASRYLAHSKTIVFMENVKPYSKTGVNAFEGWDSFVQSGELRELDEPHTWEELNRCLCEGIFVAGDDKTPLRPGEMSRVRRFWESDPSAVLWKYGNELQTADPEKAMEIWDTMTQNGIQQDRTAFNMYVAALQKGTDRKYQQEIERVKKLKFD</sequence>
<comment type="caution">
    <text evidence="2">The sequence shown here is derived from an EMBL/GenBank/DDBJ whole genome shotgun (WGS) entry which is preliminary data.</text>
</comment>
<reference evidence="2 3" key="1">
    <citation type="submission" date="2016-05" db="EMBL/GenBank/DDBJ databases">
        <title>Nuclear genome of Blastocystis sp. subtype 1 NandII.</title>
        <authorList>
            <person name="Gentekaki E."/>
            <person name="Curtis B."/>
            <person name="Stairs C."/>
            <person name="Eme L."/>
            <person name="Herman E."/>
            <person name="Klimes V."/>
            <person name="Arias M.C."/>
            <person name="Elias M."/>
            <person name="Hilliou F."/>
            <person name="Klute M."/>
            <person name="Malik S.-B."/>
            <person name="Pightling A."/>
            <person name="Rachubinski R."/>
            <person name="Salas D."/>
            <person name="Schlacht A."/>
            <person name="Suga H."/>
            <person name="Archibald J."/>
            <person name="Ball S.G."/>
            <person name="Clark G."/>
            <person name="Dacks J."/>
            <person name="Van Der Giezen M."/>
            <person name="Tsaousis A."/>
            <person name="Roger A."/>
        </authorList>
    </citation>
    <scope>NUCLEOTIDE SEQUENCE [LARGE SCALE GENOMIC DNA]</scope>
    <source>
        <strain evidence="3">ATCC 50177 / NandII</strain>
    </source>
</reference>
<organism evidence="2 3">
    <name type="scientific">Blastocystis sp. subtype 1 (strain ATCC 50177 / NandII)</name>
    <dbReference type="NCBI Taxonomy" id="478820"/>
    <lineage>
        <taxon>Eukaryota</taxon>
        <taxon>Sar</taxon>
        <taxon>Stramenopiles</taxon>
        <taxon>Bigyra</taxon>
        <taxon>Opalozoa</taxon>
        <taxon>Opalinata</taxon>
        <taxon>Blastocystidae</taxon>
        <taxon>Blastocystis</taxon>
    </lineage>
</organism>
<evidence type="ECO:0000313" key="3">
    <source>
        <dbReference type="Proteomes" id="UP000078348"/>
    </source>
</evidence>
<dbReference type="Proteomes" id="UP000078348">
    <property type="component" value="Unassembled WGS sequence"/>
</dbReference>
<dbReference type="AlphaFoldDB" id="A0A196SPG2"/>
<feature type="region of interest" description="Disordered" evidence="1">
    <location>
        <begin position="20"/>
        <end position="75"/>
    </location>
</feature>
<accession>A0A196SPG2</accession>
<gene>
    <name evidence="2" type="ORF">AV274_0177</name>
</gene>
<evidence type="ECO:0000256" key="1">
    <source>
        <dbReference type="SAM" id="MobiDB-lite"/>
    </source>
</evidence>
<protein>
    <submittedName>
        <fullName evidence="2">Uncharacterized protein</fullName>
    </submittedName>
</protein>
<name>A0A196SPG2_BLAHN</name>
<dbReference type="Gene3D" id="3.40.50.150">
    <property type="entry name" value="Vaccinia Virus protein VP39"/>
    <property type="match status" value="1"/>
</dbReference>